<accession>A0ABQ8JGX0</accession>
<reference evidence="1 2" key="1">
    <citation type="journal article" date="2018" name="J. Allergy Clin. Immunol.">
        <title>High-quality assembly of Dermatophagoides pteronyssinus genome and transcriptome reveals a wide range of novel allergens.</title>
        <authorList>
            <person name="Liu X.Y."/>
            <person name="Yang K.Y."/>
            <person name="Wang M.Q."/>
            <person name="Kwok J.S."/>
            <person name="Zeng X."/>
            <person name="Yang Z."/>
            <person name="Xiao X.J."/>
            <person name="Lau C.P."/>
            <person name="Li Y."/>
            <person name="Huang Z.M."/>
            <person name="Ba J.G."/>
            <person name="Yim A.K."/>
            <person name="Ouyang C.Y."/>
            <person name="Ngai S.M."/>
            <person name="Chan T.F."/>
            <person name="Leung E.L."/>
            <person name="Liu L."/>
            <person name="Liu Z.G."/>
            <person name="Tsui S.K."/>
        </authorList>
    </citation>
    <scope>NUCLEOTIDE SEQUENCE [LARGE SCALE GENOMIC DNA]</scope>
    <source>
        <strain evidence="1">Derp</strain>
    </source>
</reference>
<dbReference type="EMBL" id="NJHN03000039">
    <property type="protein sequence ID" value="KAH9421630.1"/>
    <property type="molecule type" value="Genomic_DNA"/>
</dbReference>
<dbReference type="Proteomes" id="UP000887458">
    <property type="component" value="Unassembled WGS sequence"/>
</dbReference>
<evidence type="ECO:0000313" key="1">
    <source>
        <dbReference type="EMBL" id="KAH9421630.1"/>
    </source>
</evidence>
<name>A0ABQ8JGX0_DERPT</name>
<comment type="caution">
    <text evidence="1">The sequence shown here is derived from an EMBL/GenBank/DDBJ whole genome shotgun (WGS) entry which is preliminary data.</text>
</comment>
<proteinExistence type="predicted"/>
<reference evidence="1 2" key="2">
    <citation type="journal article" date="2022" name="Mol. Biol. Evol.">
        <title>Comparative Genomics Reveals Insights into the Divergent Evolution of Astigmatic Mites and Household Pest Adaptations.</title>
        <authorList>
            <person name="Xiong Q."/>
            <person name="Wan A.T."/>
            <person name="Liu X."/>
            <person name="Fung C.S."/>
            <person name="Xiao X."/>
            <person name="Malainual N."/>
            <person name="Hou J."/>
            <person name="Wang L."/>
            <person name="Wang M."/>
            <person name="Yang K.Y."/>
            <person name="Cui Y."/>
            <person name="Leung E.L."/>
            <person name="Nong W."/>
            <person name="Shin S.K."/>
            <person name="Au S.W."/>
            <person name="Jeong K.Y."/>
            <person name="Chew F.T."/>
            <person name="Hui J.H."/>
            <person name="Leung T.F."/>
            <person name="Tungtrongchitr A."/>
            <person name="Zhong N."/>
            <person name="Liu Z."/>
            <person name="Tsui S.K."/>
        </authorList>
    </citation>
    <scope>NUCLEOTIDE SEQUENCE [LARGE SCALE GENOMIC DNA]</scope>
    <source>
        <strain evidence="1">Derp</strain>
    </source>
</reference>
<organism evidence="1 2">
    <name type="scientific">Dermatophagoides pteronyssinus</name>
    <name type="common">European house dust mite</name>
    <dbReference type="NCBI Taxonomy" id="6956"/>
    <lineage>
        <taxon>Eukaryota</taxon>
        <taxon>Metazoa</taxon>
        <taxon>Ecdysozoa</taxon>
        <taxon>Arthropoda</taxon>
        <taxon>Chelicerata</taxon>
        <taxon>Arachnida</taxon>
        <taxon>Acari</taxon>
        <taxon>Acariformes</taxon>
        <taxon>Sarcoptiformes</taxon>
        <taxon>Astigmata</taxon>
        <taxon>Psoroptidia</taxon>
        <taxon>Analgoidea</taxon>
        <taxon>Pyroglyphidae</taxon>
        <taxon>Dermatophagoidinae</taxon>
        <taxon>Dermatophagoides</taxon>
    </lineage>
</organism>
<sequence>MQSFHHLNIRIDCILILRHHHHHHHHRLNQFDSSSTRIINQFWPSGKEEITISTNQFILFIKREIIEEK</sequence>
<protein>
    <submittedName>
        <fullName evidence="1">Uncharacterized protein</fullName>
    </submittedName>
</protein>
<evidence type="ECO:0000313" key="2">
    <source>
        <dbReference type="Proteomes" id="UP000887458"/>
    </source>
</evidence>
<gene>
    <name evidence="1" type="ORF">DERP_009033</name>
</gene>
<keyword evidence="2" id="KW-1185">Reference proteome</keyword>